<dbReference type="AlphaFoldDB" id="A0ABD3XNF0"/>
<proteinExistence type="predicted"/>
<evidence type="ECO:0000313" key="4">
    <source>
        <dbReference type="EMBL" id="KAL3886495.1"/>
    </source>
</evidence>
<name>A0ABD3XNF0_SINWO</name>
<accession>A0ABD3XNF0</accession>
<keyword evidence="5" id="KW-1185">Reference proteome</keyword>
<feature type="compositionally biased region" description="Polar residues" evidence="1">
    <location>
        <begin position="209"/>
        <end position="220"/>
    </location>
</feature>
<keyword evidence="2" id="KW-0472">Membrane</keyword>
<keyword evidence="2" id="KW-0812">Transmembrane</keyword>
<evidence type="ECO:0000256" key="2">
    <source>
        <dbReference type="SAM" id="Phobius"/>
    </source>
</evidence>
<keyword evidence="2" id="KW-1133">Transmembrane helix</keyword>
<evidence type="ECO:0000313" key="3">
    <source>
        <dbReference type="EMBL" id="KAL3886486.1"/>
    </source>
</evidence>
<comment type="caution">
    <text evidence="4">The sequence shown here is derived from an EMBL/GenBank/DDBJ whole genome shotgun (WGS) entry which is preliminary data.</text>
</comment>
<dbReference type="Proteomes" id="UP001634394">
    <property type="component" value="Unassembled WGS sequence"/>
</dbReference>
<feature type="region of interest" description="Disordered" evidence="1">
    <location>
        <begin position="119"/>
        <end position="141"/>
    </location>
</feature>
<feature type="compositionally biased region" description="Polar residues" evidence="1">
    <location>
        <begin position="184"/>
        <end position="199"/>
    </location>
</feature>
<evidence type="ECO:0000313" key="5">
    <source>
        <dbReference type="Proteomes" id="UP001634394"/>
    </source>
</evidence>
<reference evidence="4 5" key="1">
    <citation type="submission" date="2024-11" db="EMBL/GenBank/DDBJ databases">
        <title>Chromosome-level genome assembly of the freshwater bivalve Anodonta woodiana.</title>
        <authorList>
            <person name="Chen X."/>
        </authorList>
    </citation>
    <scope>NUCLEOTIDE SEQUENCE [LARGE SCALE GENOMIC DNA]</scope>
    <source>
        <strain evidence="4">MN2024</strain>
        <tissue evidence="4">Gills</tissue>
    </source>
</reference>
<feature type="region of interest" description="Disordered" evidence="1">
    <location>
        <begin position="178"/>
        <end position="247"/>
    </location>
</feature>
<feature type="transmembrane region" description="Helical" evidence="2">
    <location>
        <begin position="34"/>
        <end position="57"/>
    </location>
</feature>
<dbReference type="EMBL" id="JBJQND010000002">
    <property type="protein sequence ID" value="KAL3886495.1"/>
    <property type="molecule type" value="Genomic_DNA"/>
</dbReference>
<sequence>MESGNDDSTTASLNRTSMLGISPENQGPFHAETVIIILWGLGGVLIVTLIILMGCVLRAHKKGRHPLHPRPGLFHTRSSGACPPHGGVNPSFTSYDEIWTWIPVITDTQNTCVNGNRNPVEQDADGGQGTTTIPPSYDEAINEQSNPTEISLPSNRQMTSTPIEHNYETIQIREINANPRMPSPLTNVNSSVPNTNPRSSALRPLVQSPLPNRSVQPSMEQSERCGRSPLQQGRHDSESRNERRSSYRIYHQYPGSDQRHSERIYEGQNQADRNLRFTHSDSSMFTYYTGHNGRRVYCDVPPSLYDEDGPPPYSHRHIRNPRNAPVVRMDYNYF</sequence>
<evidence type="ECO:0000256" key="1">
    <source>
        <dbReference type="SAM" id="MobiDB-lite"/>
    </source>
</evidence>
<protein>
    <submittedName>
        <fullName evidence="4">Uncharacterized protein</fullName>
    </submittedName>
</protein>
<feature type="compositionally biased region" description="Basic and acidic residues" evidence="1">
    <location>
        <begin position="233"/>
        <end position="245"/>
    </location>
</feature>
<dbReference type="EMBL" id="JBJQND010000002">
    <property type="protein sequence ID" value="KAL3886486.1"/>
    <property type="molecule type" value="Genomic_DNA"/>
</dbReference>
<gene>
    <name evidence="3" type="ORF">ACJMK2_026471</name>
    <name evidence="4" type="ORF">ACJMK2_026480</name>
</gene>
<organism evidence="4 5">
    <name type="scientific">Sinanodonta woodiana</name>
    <name type="common">Chinese pond mussel</name>
    <name type="synonym">Anodonta woodiana</name>
    <dbReference type="NCBI Taxonomy" id="1069815"/>
    <lineage>
        <taxon>Eukaryota</taxon>
        <taxon>Metazoa</taxon>
        <taxon>Spiralia</taxon>
        <taxon>Lophotrochozoa</taxon>
        <taxon>Mollusca</taxon>
        <taxon>Bivalvia</taxon>
        <taxon>Autobranchia</taxon>
        <taxon>Heteroconchia</taxon>
        <taxon>Palaeoheterodonta</taxon>
        <taxon>Unionida</taxon>
        <taxon>Unionoidea</taxon>
        <taxon>Unionidae</taxon>
        <taxon>Unioninae</taxon>
        <taxon>Sinanodonta</taxon>
    </lineage>
</organism>